<gene>
    <name evidence="1" type="ORF">Aco03nite_008520</name>
</gene>
<evidence type="ECO:0000313" key="1">
    <source>
        <dbReference type="EMBL" id="GID52448.1"/>
    </source>
</evidence>
<organism evidence="1 2">
    <name type="scientific">Actinoplanes couchii</name>
    <dbReference type="NCBI Taxonomy" id="403638"/>
    <lineage>
        <taxon>Bacteria</taxon>
        <taxon>Bacillati</taxon>
        <taxon>Actinomycetota</taxon>
        <taxon>Actinomycetes</taxon>
        <taxon>Micromonosporales</taxon>
        <taxon>Micromonosporaceae</taxon>
        <taxon>Actinoplanes</taxon>
    </lineage>
</organism>
<comment type="caution">
    <text evidence="1">The sequence shown here is derived from an EMBL/GenBank/DDBJ whole genome shotgun (WGS) entry which is preliminary data.</text>
</comment>
<keyword evidence="2" id="KW-1185">Reference proteome</keyword>
<evidence type="ECO:0000313" key="2">
    <source>
        <dbReference type="Proteomes" id="UP000612282"/>
    </source>
</evidence>
<name>A0ABQ3X1V9_9ACTN</name>
<accession>A0ABQ3X1V9</accession>
<proteinExistence type="predicted"/>
<dbReference type="RefSeq" id="WP_203793257.1">
    <property type="nucleotide sequence ID" value="NZ_BAAAQE010000097.1"/>
</dbReference>
<reference evidence="1 2" key="1">
    <citation type="submission" date="2021-01" db="EMBL/GenBank/DDBJ databases">
        <title>Whole genome shotgun sequence of Actinoplanes couchii NBRC 106145.</title>
        <authorList>
            <person name="Komaki H."/>
            <person name="Tamura T."/>
        </authorList>
    </citation>
    <scope>NUCLEOTIDE SEQUENCE [LARGE SCALE GENOMIC DNA]</scope>
    <source>
        <strain evidence="1 2">NBRC 106145</strain>
    </source>
</reference>
<dbReference type="Proteomes" id="UP000612282">
    <property type="component" value="Unassembled WGS sequence"/>
</dbReference>
<evidence type="ECO:0008006" key="3">
    <source>
        <dbReference type="Google" id="ProtNLM"/>
    </source>
</evidence>
<protein>
    <recommendedName>
        <fullName evidence="3">MftR C-terminal domain-containing protein</fullName>
    </recommendedName>
</protein>
<sequence length="92" mass="10228">MNGREQIVERLLLHLQREADDPRLRELAGDVLGGRVGLTEAVASAAYAEATADVVDAYRRWCSVPGPGERDEQALRAEAVIRRLDQEPDRAF</sequence>
<dbReference type="EMBL" id="BOMG01000019">
    <property type="protein sequence ID" value="GID52448.1"/>
    <property type="molecule type" value="Genomic_DNA"/>
</dbReference>